<evidence type="ECO:0000313" key="12">
    <source>
        <dbReference type="Proteomes" id="UP000001589"/>
    </source>
</evidence>
<keyword evidence="3" id="KW-0597">Phosphoprotein</keyword>
<evidence type="ECO:0000256" key="1">
    <source>
        <dbReference type="ARBA" id="ARBA00001946"/>
    </source>
</evidence>
<dbReference type="Pfam" id="PF02880">
    <property type="entry name" value="PGM_PMM_III"/>
    <property type="match status" value="1"/>
</dbReference>
<reference evidence="11 12" key="1">
    <citation type="journal article" date="2007" name="PLoS Genet.">
        <title>Patterns and implications of gene gain and loss in the evolution of Prochlorococcus.</title>
        <authorList>
            <person name="Kettler G.C."/>
            <person name="Martiny A.C."/>
            <person name="Huang K."/>
            <person name="Zucker J."/>
            <person name="Coleman M.L."/>
            <person name="Rodrigue S."/>
            <person name="Chen F."/>
            <person name="Lapidus A."/>
            <person name="Ferriera S."/>
            <person name="Johnson J."/>
            <person name="Steglich C."/>
            <person name="Church G.M."/>
            <person name="Richardson P."/>
            <person name="Chisholm S.W."/>
        </authorList>
    </citation>
    <scope>NUCLEOTIDE SEQUENCE [LARGE SCALE GENOMIC DNA]</scope>
    <source>
        <strain evidence="11 12">MIT 9515</strain>
    </source>
</reference>
<name>A2BUQ9_PROM5</name>
<evidence type="ECO:0000256" key="3">
    <source>
        <dbReference type="ARBA" id="ARBA00022553"/>
    </source>
</evidence>
<evidence type="ECO:0000259" key="8">
    <source>
        <dbReference type="Pfam" id="PF02878"/>
    </source>
</evidence>
<evidence type="ECO:0000259" key="9">
    <source>
        <dbReference type="Pfam" id="PF02879"/>
    </source>
</evidence>
<dbReference type="InterPro" id="IPR005843">
    <property type="entry name" value="A-D-PHexomutase_C"/>
</dbReference>
<gene>
    <name evidence="11" type="ordered locus">P9515_03111</name>
</gene>
<dbReference type="STRING" id="167542.P9515_03111"/>
<dbReference type="GO" id="GO:0006166">
    <property type="term" value="P:purine ribonucleoside salvage"/>
    <property type="evidence" value="ECO:0007669"/>
    <property type="project" value="TreeGrafter"/>
</dbReference>
<dbReference type="HOGENOM" id="CLU_016950_7_1_3"/>
<dbReference type="EC" id="5.4.2.8" evidence="11"/>
<sequence length="486" mass="55452">MSENELDKIKFGTDGWRGIIGFDFNLSNLSRVVVASCQELDYQYFDETKSKKILIGYDRRFMASEFANEIASYVKGCGFEPVLSHTYVPTPACSLYAKHNMFLGCLVITASHNPYNWLGLKIKSFKGCSVDESFTKEVEKRLLLENSIERLEGPYDKVDIKKFHLDQIKSNFNIDFIVNNLKKMNLHIFVDSMHGSAANCISQIFDSYDSNIFTEIRANYDPLFGGNPPEPLLKYLENLSEILITNSKKGIKTLGIIFDGDGDRIAVIDEKGRFCSTQVLLPFFISYLGEKNKNLFPVLKTVSGSDIIGNIAKNQNREVVELPVGFKYIAKKMINEEIFIGGEESGGVGFGDFMPERDALYAAMVLLNGIAEKSKYLCETLDEIQQKFGPSFYRRIDIKFPNQSEKEIFKKFINNNIPSEICGHKIISISHVDGIKLRLDNNFWLLFRFSGTEPLLRLYCEATSEYDLNEVLQWSQKFINRVKQNQ</sequence>
<dbReference type="RefSeq" id="WP_011819629.1">
    <property type="nucleotide sequence ID" value="NC_008817.1"/>
</dbReference>
<dbReference type="Pfam" id="PF02879">
    <property type="entry name" value="PGM_PMM_II"/>
    <property type="match status" value="1"/>
</dbReference>
<evidence type="ECO:0000256" key="4">
    <source>
        <dbReference type="ARBA" id="ARBA00022723"/>
    </source>
</evidence>
<feature type="domain" description="Alpha-D-phosphohexomutase alpha/beta/alpha" evidence="8">
    <location>
        <begin position="9"/>
        <end position="142"/>
    </location>
</feature>
<feature type="domain" description="Alpha-D-phosphohexomutase C-terminal" evidence="7">
    <location>
        <begin position="439"/>
        <end position="471"/>
    </location>
</feature>
<evidence type="ECO:0000256" key="2">
    <source>
        <dbReference type="ARBA" id="ARBA00010231"/>
    </source>
</evidence>
<dbReference type="PRINTS" id="PR00509">
    <property type="entry name" value="PGMPMM"/>
</dbReference>
<dbReference type="GO" id="GO:0004615">
    <property type="term" value="F:phosphomannomutase activity"/>
    <property type="evidence" value="ECO:0007669"/>
    <property type="project" value="UniProtKB-EC"/>
</dbReference>
<evidence type="ECO:0000256" key="5">
    <source>
        <dbReference type="ARBA" id="ARBA00022842"/>
    </source>
</evidence>
<dbReference type="SUPFAM" id="SSF55957">
    <property type="entry name" value="Phosphoglucomutase, C-terminal domain"/>
    <property type="match status" value="1"/>
</dbReference>
<evidence type="ECO:0000259" key="10">
    <source>
        <dbReference type="Pfam" id="PF02880"/>
    </source>
</evidence>
<dbReference type="SUPFAM" id="SSF53738">
    <property type="entry name" value="Phosphoglucomutase, first 3 domains"/>
    <property type="match status" value="3"/>
</dbReference>
<protein>
    <submittedName>
        <fullName evidence="11">Phosphotransferase superclass</fullName>
        <ecNumber evidence="11">5.4.2.2</ecNumber>
        <ecNumber evidence="11">5.4.2.8</ecNumber>
    </submittedName>
</protein>
<dbReference type="PANTHER" id="PTHR45745">
    <property type="entry name" value="PHOSPHOMANNOMUTASE 45A"/>
    <property type="match status" value="1"/>
</dbReference>
<dbReference type="GO" id="GO:0016740">
    <property type="term" value="F:transferase activity"/>
    <property type="evidence" value="ECO:0007669"/>
    <property type="project" value="UniProtKB-KW"/>
</dbReference>
<dbReference type="Pfam" id="PF02878">
    <property type="entry name" value="PGM_PMM_I"/>
    <property type="match status" value="1"/>
</dbReference>
<evidence type="ECO:0000256" key="6">
    <source>
        <dbReference type="ARBA" id="ARBA00023235"/>
    </source>
</evidence>
<keyword evidence="4" id="KW-0479">Metal-binding</keyword>
<dbReference type="InterPro" id="IPR036900">
    <property type="entry name" value="A-D-PHexomutase_C_sf"/>
</dbReference>
<dbReference type="Gene3D" id="3.40.120.10">
    <property type="entry name" value="Alpha-D-Glucose-1,6-Bisphosphate, subunit A, domain 3"/>
    <property type="match status" value="3"/>
</dbReference>
<dbReference type="CDD" id="cd05800">
    <property type="entry name" value="PGM_like2"/>
    <property type="match status" value="1"/>
</dbReference>
<dbReference type="GeneID" id="60201777"/>
<dbReference type="PANTHER" id="PTHR45745:SF1">
    <property type="entry name" value="PHOSPHOGLUCOMUTASE 2B-RELATED"/>
    <property type="match status" value="1"/>
</dbReference>
<keyword evidence="5" id="KW-0460">Magnesium</keyword>
<evidence type="ECO:0000313" key="11">
    <source>
        <dbReference type="EMBL" id="ABM71520.1"/>
    </source>
</evidence>
<dbReference type="InterPro" id="IPR005844">
    <property type="entry name" value="A-D-PHexomutase_a/b/a-I"/>
</dbReference>
<accession>A2BUQ9</accession>
<dbReference type="Pfam" id="PF00408">
    <property type="entry name" value="PGM_PMM_IV"/>
    <property type="match status" value="1"/>
</dbReference>
<dbReference type="Gene3D" id="3.30.310.50">
    <property type="entry name" value="Alpha-D-phosphohexomutase, C-terminal domain"/>
    <property type="match status" value="1"/>
</dbReference>
<dbReference type="InterPro" id="IPR016055">
    <property type="entry name" value="A-D-PHexomutase_a/b/a-I/II/III"/>
</dbReference>
<comment type="cofactor">
    <cofactor evidence="1">
        <name>Mg(2+)</name>
        <dbReference type="ChEBI" id="CHEBI:18420"/>
    </cofactor>
</comment>
<dbReference type="GO" id="GO:0008973">
    <property type="term" value="F:phosphopentomutase activity"/>
    <property type="evidence" value="ECO:0007669"/>
    <property type="project" value="TreeGrafter"/>
</dbReference>
<feature type="domain" description="Alpha-D-phosphohexomutase alpha/beta/alpha" evidence="9">
    <location>
        <begin position="164"/>
        <end position="272"/>
    </location>
</feature>
<dbReference type="InterPro" id="IPR005846">
    <property type="entry name" value="A-D-PHexomutase_a/b/a-III"/>
</dbReference>
<dbReference type="GO" id="GO:0005975">
    <property type="term" value="P:carbohydrate metabolic process"/>
    <property type="evidence" value="ECO:0007669"/>
    <property type="project" value="InterPro"/>
</dbReference>
<dbReference type="GO" id="GO:0046872">
    <property type="term" value="F:metal ion binding"/>
    <property type="evidence" value="ECO:0007669"/>
    <property type="project" value="UniProtKB-KW"/>
</dbReference>
<dbReference type="Proteomes" id="UP000001589">
    <property type="component" value="Chromosome"/>
</dbReference>
<comment type="similarity">
    <text evidence="2">Belongs to the phosphohexose mutase family.</text>
</comment>
<feature type="domain" description="Alpha-D-phosphohexomutase alpha/beta/alpha" evidence="10">
    <location>
        <begin position="284"/>
        <end position="387"/>
    </location>
</feature>
<evidence type="ECO:0000259" key="7">
    <source>
        <dbReference type="Pfam" id="PF00408"/>
    </source>
</evidence>
<dbReference type="InterPro" id="IPR005845">
    <property type="entry name" value="A-D-PHexomutase_a/b/a-II"/>
</dbReference>
<dbReference type="GO" id="GO:0004614">
    <property type="term" value="F:phosphoglucomutase activity"/>
    <property type="evidence" value="ECO:0007669"/>
    <property type="project" value="UniProtKB-EC"/>
</dbReference>
<organism evidence="11 12">
    <name type="scientific">Prochlorococcus marinus (strain MIT 9515)</name>
    <dbReference type="NCBI Taxonomy" id="167542"/>
    <lineage>
        <taxon>Bacteria</taxon>
        <taxon>Bacillati</taxon>
        <taxon>Cyanobacteriota</taxon>
        <taxon>Cyanophyceae</taxon>
        <taxon>Synechococcales</taxon>
        <taxon>Prochlorococcaceae</taxon>
        <taxon>Prochlorococcus</taxon>
    </lineage>
</organism>
<proteinExistence type="inferred from homology"/>
<keyword evidence="6 11" id="KW-0413">Isomerase</keyword>
<dbReference type="eggNOG" id="COG1109">
    <property type="taxonomic scope" value="Bacteria"/>
</dbReference>
<keyword evidence="11" id="KW-0808">Transferase</keyword>
<dbReference type="InterPro" id="IPR005841">
    <property type="entry name" value="Alpha-D-phosphohexomutase_SF"/>
</dbReference>
<dbReference type="AlphaFoldDB" id="A2BUQ9"/>
<dbReference type="OrthoDB" id="9806956at2"/>
<dbReference type="KEGG" id="pmc:P9515_03111"/>
<dbReference type="EC" id="5.4.2.2" evidence="11"/>
<dbReference type="EMBL" id="CP000552">
    <property type="protein sequence ID" value="ABM71520.1"/>
    <property type="molecule type" value="Genomic_DNA"/>
</dbReference>